<sequence>MRQRRGRSMSEPLREPYATPWDRLTAAALAYAEADDGDEEEFSRAQDRLRKAAQAYAQREPLPAAPVEPAPRATRKRTEPEGQLALWGDEPERQG</sequence>
<gene>
    <name evidence="2" type="ORF">D7X32_09240</name>
</gene>
<reference evidence="3" key="1">
    <citation type="submission" date="2018-09" db="EMBL/GenBank/DDBJ databases">
        <authorList>
            <person name="Livingstone P.G."/>
            <person name="Whitworth D.E."/>
        </authorList>
    </citation>
    <scope>NUCLEOTIDE SEQUENCE [LARGE SCALE GENOMIC DNA]</scope>
    <source>
        <strain evidence="3">CA043D</strain>
    </source>
</reference>
<dbReference type="AlphaFoldDB" id="A0A3A8KD48"/>
<evidence type="ECO:0000313" key="2">
    <source>
        <dbReference type="EMBL" id="RKH05089.1"/>
    </source>
</evidence>
<dbReference type="Proteomes" id="UP000268313">
    <property type="component" value="Unassembled WGS sequence"/>
</dbReference>
<accession>A0A3A8KD48</accession>
<organism evidence="2 3">
    <name type="scientific">Corallococcus carmarthensis</name>
    <dbReference type="NCBI Taxonomy" id="2316728"/>
    <lineage>
        <taxon>Bacteria</taxon>
        <taxon>Pseudomonadati</taxon>
        <taxon>Myxococcota</taxon>
        <taxon>Myxococcia</taxon>
        <taxon>Myxococcales</taxon>
        <taxon>Cystobacterineae</taxon>
        <taxon>Myxococcaceae</taxon>
        <taxon>Corallococcus</taxon>
    </lineage>
</organism>
<feature type="region of interest" description="Disordered" evidence="1">
    <location>
        <begin position="34"/>
        <end position="95"/>
    </location>
</feature>
<evidence type="ECO:0000256" key="1">
    <source>
        <dbReference type="SAM" id="MobiDB-lite"/>
    </source>
</evidence>
<comment type="caution">
    <text evidence="2">The sequence shown here is derived from an EMBL/GenBank/DDBJ whole genome shotgun (WGS) entry which is preliminary data.</text>
</comment>
<protein>
    <submittedName>
        <fullName evidence="2">Uncharacterized protein</fullName>
    </submittedName>
</protein>
<proteinExistence type="predicted"/>
<dbReference type="EMBL" id="RAWE01000022">
    <property type="protein sequence ID" value="RKH05089.1"/>
    <property type="molecule type" value="Genomic_DNA"/>
</dbReference>
<keyword evidence="3" id="KW-1185">Reference proteome</keyword>
<name>A0A3A8KD48_9BACT</name>
<evidence type="ECO:0000313" key="3">
    <source>
        <dbReference type="Proteomes" id="UP000268313"/>
    </source>
</evidence>